<dbReference type="Proteomes" id="UP000270094">
    <property type="component" value="Unassembled WGS sequence"/>
</dbReference>
<gene>
    <name evidence="1" type="ORF">SVUK_LOCUS15881</name>
</gene>
<dbReference type="AlphaFoldDB" id="A0A3P7JJ40"/>
<protein>
    <submittedName>
        <fullName evidence="1">Uncharacterized protein</fullName>
    </submittedName>
</protein>
<keyword evidence="2" id="KW-1185">Reference proteome</keyword>
<organism evidence="1 2">
    <name type="scientific">Strongylus vulgaris</name>
    <name type="common">Blood worm</name>
    <dbReference type="NCBI Taxonomy" id="40348"/>
    <lineage>
        <taxon>Eukaryota</taxon>
        <taxon>Metazoa</taxon>
        <taxon>Ecdysozoa</taxon>
        <taxon>Nematoda</taxon>
        <taxon>Chromadorea</taxon>
        <taxon>Rhabditida</taxon>
        <taxon>Rhabditina</taxon>
        <taxon>Rhabditomorpha</taxon>
        <taxon>Strongyloidea</taxon>
        <taxon>Strongylidae</taxon>
        <taxon>Strongylus</taxon>
    </lineage>
</organism>
<evidence type="ECO:0000313" key="2">
    <source>
        <dbReference type="Proteomes" id="UP000270094"/>
    </source>
</evidence>
<sequence length="124" mass="14117">MKYKKLQGTCLDCKCSIDNSNGLQETLIEGQFATVLTEVAHPNQFTKLQNLAMDVHSKSFGTDDCAHEDGVNRQHACIEPTTRRQCAANESHITNKEMSRLYDNLGNIRQWWDNVTIAKFEKKV</sequence>
<proteinExistence type="predicted"/>
<accession>A0A3P7JJ40</accession>
<dbReference type="EMBL" id="UYYB01110537">
    <property type="protein sequence ID" value="VDM80883.1"/>
    <property type="molecule type" value="Genomic_DNA"/>
</dbReference>
<name>A0A3P7JJ40_STRVU</name>
<reference evidence="1 2" key="1">
    <citation type="submission" date="2018-11" db="EMBL/GenBank/DDBJ databases">
        <authorList>
            <consortium name="Pathogen Informatics"/>
        </authorList>
    </citation>
    <scope>NUCLEOTIDE SEQUENCE [LARGE SCALE GENOMIC DNA]</scope>
</reference>
<evidence type="ECO:0000313" key="1">
    <source>
        <dbReference type="EMBL" id="VDM80883.1"/>
    </source>
</evidence>